<name>A0A6N9H417_9MICO</name>
<dbReference type="RefSeq" id="WP_160952035.1">
    <property type="nucleotide sequence ID" value="NZ_WWEQ01000002.1"/>
</dbReference>
<comment type="caution">
    <text evidence="4">The sequence shown here is derived from an EMBL/GenBank/DDBJ whole genome shotgun (WGS) entry which is preliminary data.</text>
</comment>
<accession>A0A6N9H417</accession>
<evidence type="ECO:0000256" key="1">
    <source>
        <dbReference type="ARBA" id="ARBA00008853"/>
    </source>
</evidence>
<dbReference type="Proteomes" id="UP000469215">
    <property type="component" value="Unassembled WGS sequence"/>
</dbReference>
<keyword evidence="5" id="KW-1185">Reference proteome</keyword>
<dbReference type="SUPFAM" id="SSF63829">
    <property type="entry name" value="Calcium-dependent phosphotriesterase"/>
    <property type="match status" value="1"/>
</dbReference>
<reference evidence="4 5" key="1">
    <citation type="submission" date="2020-01" db="EMBL/GenBank/DDBJ databases">
        <authorList>
            <person name="Deng T."/>
        </authorList>
    </citation>
    <scope>NUCLEOTIDE SEQUENCE [LARGE SCALE GENOMIC DNA]</scope>
    <source>
        <strain evidence="4 5">5221</strain>
    </source>
</reference>
<evidence type="ECO:0000313" key="5">
    <source>
        <dbReference type="Proteomes" id="UP000469215"/>
    </source>
</evidence>
<evidence type="ECO:0000256" key="2">
    <source>
        <dbReference type="ARBA" id="ARBA00022801"/>
    </source>
</evidence>
<dbReference type="InterPro" id="IPR013658">
    <property type="entry name" value="SGL"/>
</dbReference>
<proteinExistence type="inferred from homology"/>
<dbReference type="InterPro" id="IPR011042">
    <property type="entry name" value="6-blade_b-propeller_TolB-like"/>
</dbReference>
<comment type="similarity">
    <text evidence="1">Belongs to the SMP-30/CGR1 family.</text>
</comment>
<gene>
    <name evidence="4" type="ORF">GSY69_00895</name>
</gene>
<dbReference type="GO" id="GO:0016787">
    <property type="term" value="F:hydrolase activity"/>
    <property type="evidence" value="ECO:0007669"/>
    <property type="project" value="UniProtKB-KW"/>
</dbReference>
<dbReference type="PANTHER" id="PTHR47572:SF4">
    <property type="entry name" value="LACTONASE DRP35"/>
    <property type="match status" value="1"/>
</dbReference>
<dbReference type="InterPro" id="IPR051262">
    <property type="entry name" value="SMP-30/CGR1_Lactonase"/>
</dbReference>
<dbReference type="PANTHER" id="PTHR47572">
    <property type="entry name" value="LIPOPROTEIN-RELATED"/>
    <property type="match status" value="1"/>
</dbReference>
<dbReference type="Pfam" id="PF08450">
    <property type="entry name" value="SGL"/>
    <property type="match status" value="1"/>
</dbReference>
<sequence length="299" mass="32439">MSERDVQTIATGFTFTECPRWHDERWWFVDFYTHRILSMRADGSDLRTEVEVPQRPSGLGWLPDGTLLFVSMRDRRVMRKDSDGSVSVHADLSRLAAGYLNDMIVDAQGRAYVGNFGFDLTSGADIDLAALIRVDTDGTATAVAHDLWFPNGMAITDDGSTLLVNETFGGRVSAFDIGAGGALGERRDWAKFSELPQTRSFEAARSQLVVEPDGCGLDAQGRLWVADAMGGRALLVAEGGDVEDEIPAGTGVFACMLGGPDGHDLFLSCAPDYDEHKRSAAREATVKIVRAEVPHGGRP</sequence>
<keyword evidence="2" id="KW-0378">Hydrolase</keyword>
<feature type="domain" description="SMP-30/Gluconolactonase/LRE-like region" evidence="3">
    <location>
        <begin position="15"/>
        <end position="269"/>
    </location>
</feature>
<dbReference type="EMBL" id="WWEQ01000002">
    <property type="protein sequence ID" value="MYM18571.1"/>
    <property type="molecule type" value="Genomic_DNA"/>
</dbReference>
<dbReference type="AlphaFoldDB" id="A0A6N9H417"/>
<dbReference type="Gene3D" id="2.120.10.30">
    <property type="entry name" value="TolB, C-terminal domain"/>
    <property type="match status" value="1"/>
</dbReference>
<organism evidence="4 5">
    <name type="scientific">Brevibacterium rongguiense</name>
    <dbReference type="NCBI Taxonomy" id="2695267"/>
    <lineage>
        <taxon>Bacteria</taxon>
        <taxon>Bacillati</taxon>
        <taxon>Actinomycetota</taxon>
        <taxon>Actinomycetes</taxon>
        <taxon>Micrococcales</taxon>
        <taxon>Brevibacteriaceae</taxon>
        <taxon>Brevibacterium</taxon>
    </lineage>
</organism>
<evidence type="ECO:0000259" key="3">
    <source>
        <dbReference type="Pfam" id="PF08450"/>
    </source>
</evidence>
<protein>
    <submittedName>
        <fullName evidence="4">Gluconolactonase</fullName>
    </submittedName>
</protein>
<evidence type="ECO:0000313" key="4">
    <source>
        <dbReference type="EMBL" id="MYM18571.1"/>
    </source>
</evidence>